<dbReference type="RefSeq" id="WP_035682074.1">
    <property type="nucleotide sequence ID" value="NZ_JPRL01000001.1"/>
</dbReference>
<evidence type="ECO:0000313" key="2">
    <source>
        <dbReference type="Proteomes" id="UP000028715"/>
    </source>
</evidence>
<keyword evidence="2" id="KW-1185">Reference proteome</keyword>
<dbReference type="eggNOG" id="ENOG50311GV">
    <property type="taxonomic scope" value="Bacteria"/>
</dbReference>
<protein>
    <submittedName>
        <fullName evidence="1">Uncharacterized protein</fullName>
    </submittedName>
</protein>
<reference evidence="1 2" key="1">
    <citation type="submission" date="2014-07" db="EMBL/GenBank/DDBJ databases">
        <title>Genome of Flavobacterium reichenbachii LMG 25512.</title>
        <authorList>
            <person name="Stropko S.J."/>
            <person name="Pipes S.E."/>
            <person name="Newman J.D."/>
        </authorList>
    </citation>
    <scope>NUCLEOTIDE SEQUENCE [LARGE SCALE GENOMIC DNA]</scope>
    <source>
        <strain evidence="1 2">LMG 25512</strain>
    </source>
</reference>
<name>A0A085ZKT5_9FLAO</name>
<organism evidence="1 2">
    <name type="scientific">Flavobacterium reichenbachii</name>
    <dbReference type="NCBI Taxonomy" id="362418"/>
    <lineage>
        <taxon>Bacteria</taxon>
        <taxon>Pseudomonadati</taxon>
        <taxon>Bacteroidota</taxon>
        <taxon>Flavobacteriia</taxon>
        <taxon>Flavobacteriales</taxon>
        <taxon>Flavobacteriaceae</taxon>
        <taxon>Flavobacterium</taxon>
    </lineage>
</organism>
<dbReference type="EMBL" id="JPRL01000001">
    <property type="protein sequence ID" value="KFF05049.1"/>
    <property type="molecule type" value="Genomic_DNA"/>
</dbReference>
<dbReference type="AlphaFoldDB" id="A0A085ZKT5"/>
<proteinExistence type="predicted"/>
<dbReference type="OrthoDB" id="4301792at2"/>
<accession>A0A085ZKT5</accession>
<comment type="caution">
    <text evidence="1">The sequence shown here is derived from an EMBL/GenBank/DDBJ whole genome shotgun (WGS) entry which is preliminary data.</text>
</comment>
<gene>
    <name evidence="1" type="ORF">IW19_05680</name>
</gene>
<dbReference type="STRING" id="362418.IW19_05680"/>
<dbReference type="Proteomes" id="UP000028715">
    <property type="component" value="Unassembled WGS sequence"/>
</dbReference>
<sequence length="258" mass="30629">MKFKIIFLLVISGLLIQCKKEKSKTNTSKIEKISAVNDYDFGGKMKFEFYSDSSYIFTIIEKSPDYEKIEKFSGICYFKKDTIYFNRFPFKYNRSEKAVIKNNFIEFIQPNFPLRIEIKKNLFQIKSKLDFRKYSDYAIFTFDHKFYGIYFNDNPEKLKPYDLNQAELIEVDQIIKKCFTENNSKLRKIDTYIKQCIAVINEKQEKEVLIKCYCKSFNTEKSFKYFLIDMSDGGNCNISLKINLTKHTYSELNIAGRA</sequence>
<evidence type="ECO:0000313" key="1">
    <source>
        <dbReference type="EMBL" id="KFF05049.1"/>
    </source>
</evidence>